<dbReference type="Pfam" id="PF09382">
    <property type="entry name" value="RQC"/>
    <property type="match status" value="1"/>
</dbReference>
<feature type="region of interest" description="Disordered" evidence="13">
    <location>
        <begin position="106"/>
        <end position="135"/>
    </location>
</feature>
<feature type="compositionally biased region" description="Acidic residues" evidence="13">
    <location>
        <begin position="1413"/>
        <end position="1431"/>
    </location>
</feature>
<comment type="similarity">
    <text evidence="2">Belongs to the helicase family. RecQ subfamily.</text>
</comment>
<evidence type="ECO:0000259" key="14">
    <source>
        <dbReference type="PROSITE" id="PS51192"/>
    </source>
</evidence>
<dbReference type="Pfam" id="PF00270">
    <property type="entry name" value="DEAD"/>
    <property type="match status" value="1"/>
</dbReference>
<keyword evidence="17" id="KW-1185">Reference proteome</keyword>
<feature type="compositionally biased region" description="Low complexity" evidence="13">
    <location>
        <begin position="39"/>
        <end position="61"/>
    </location>
</feature>
<evidence type="ECO:0000256" key="6">
    <source>
        <dbReference type="ARBA" id="ARBA00022840"/>
    </source>
</evidence>
<evidence type="ECO:0000313" key="17">
    <source>
        <dbReference type="Proteomes" id="UP001562357"/>
    </source>
</evidence>
<feature type="region of interest" description="Disordered" evidence="13">
    <location>
        <begin position="383"/>
        <end position="419"/>
    </location>
</feature>
<comment type="subcellular location">
    <subcellularLocation>
        <location evidence="1">Nucleus</location>
    </subcellularLocation>
</comment>
<dbReference type="InterPro" id="IPR018982">
    <property type="entry name" value="RQC_domain"/>
</dbReference>
<feature type="domain" description="Helicase C-terminal" evidence="15">
    <location>
        <begin position="1048"/>
        <end position="1192"/>
    </location>
</feature>
<dbReference type="InterPro" id="IPR014001">
    <property type="entry name" value="Helicase_ATP-bd"/>
</dbReference>
<gene>
    <name evidence="16" type="primary">g2052</name>
    <name evidence="16" type="ORF">EsDP_00002052</name>
</gene>
<comment type="caution">
    <text evidence="16">The sequence shown here is derived from an EMBL/GenBank/DDBJ whole genome shotgun (WGS) entry which is preliminary data.</text>
</comment>
<keyword evidence="12" id="KW-0175">Coiled coil</keyword>
<dbReference type="Pfam" id="PF16124">
    <property type="entry name" value="RecQ_Zn_bind"/>
    <property type="match status" value="1"/>
</dbReference>
<keyword evidence="8" id="KW-0413">Isomerase</keyword>
<evidence type="ECO:0000256" key="1">
    <source>
        <dbReference type="ARBA" id="ARBA00004123"/>
    </source>
</evidence>
<keyword evidence="6" id="KW-0067">ATP-binding</keyword>
<evidence type="ECO:0000256" key="13">
    <source>
        <dbReference type="SAM" id="MobiDB-lite"/>
    </source>
</evidence>
<comment type="catalytic activity">
    <reaction evidence="10">
        <text>Couples ATP hydrolysis with the unwinding of duplex DNA by translocating in the 3'-5' direction.</text>
        <dbReference type="EC" id="5.6.2.4"/>
    </reaction>
</comment>
<dbReference type="Gene3D" id="1.10.10.10">
    <property type="entry name" value="Winged helix-like DNA-binding domain superfamily/Winged helix DNA-binding domain"/>
    <property type="match status" value="1"/>
</dbReference>
<feature type="compositionally biased region" description="Acidic residues" evidence="13">
    <location>
        <begin position="692"/>
        <end position="705"/>
    </location>
</feature>
<dbReference type="InterPro" id="IPR011545">
    <property type="entry name" value="DEAD/DEAH_box_helicase_dom"/>
</dbReference>
<dbReference type="PANTHER" id="PTHR13710:SF153">
    <property type="entry name" value="RECQ-LIKE DNA HELICASE BLM"/>
    <property type="match status" value="1"/>
</dbReference>
<evidence type="ECO:0000259" key="15">
    <source>
        <dbReference type="PROSITE" id="PS51194"/>
    </source>
</evidence>
<keyword evidence="9" id="KW-0539">Nucleus</keyword>
<feature type="region of interest" description="Disordered" evidence="13">
    <location>
        <begin position="691"/>
        <end position="741"/>
    </location>
</feature>
<dbReference type="InterPro" id="IPR027417">
    <property type="entry name" value="P-loop_NTPase"/>
</dbReference>
<protein>
    <recommendedName>
        <fullName evidence="11">DNA 3'-5' helicase</fullName>
        <ecNumber evidence="11">5.6.2.4</ecNumber>
    </recommendedName>
</protein>
<evidence type="ECO:0000256" key="11">
    <source>
        <dbReference type="ARBA" id="ARBA00034808"/>
    </source>
</evidence>
<feature type="compositionally biased region" description="Polar residues" evidence="13">
    <location>
        <begin position="397"/>
        <end position="419"/>
    </location>
</feature>
<dbReference type="InterPro" id="IPR002464">
    <property type="entry name" value="DNA/RNA_helicase_DEAH_CS"/>
</dbReference>
<accession>A0ABQ0CJM5</accession>
<dbReference type="CDD" id="cd18794">
    <property type="entry name" value="SF2_C_RecQ"/>
    <property type="match status" value="1"/>
</dbReference>
<evidence type="ECO:0000256" key="9">
    <source>
        <dbReference type="ARBA" id="ARBA00023242"/>
    </source>
</evidence>
<feature type="compositionally biased region" description="Basic residues" evidence="13">
    <location>
        <begin position="1436"/>
        <end position="1448"/>
    </location>
</feature>
<evidence type="ECO:0000256" key="4">
    <source>
        <dbReference type="ARBA" id="ARBA00022801"/>
    </source>
</evidence>
<dbReference type="SMART" id="SM00956">
    <property type="entry name" value="RQC"/>
    <property type="match status" value="1"/>
</dbReference>
<dbReference type="SMART" id="SM00490">
    <property type="entry name" value="HELICc"/>
    <property type="match status" value="1"/>
</dbReference>
<dbReference type="InterPro" id="IPR001650">
    <property type="entry name" value="Helicase_C-like"/>
</dbReference>
<evidence type="ECO:0000256" key="10">
    <source>
        <dbReference type="ARBA" id="ARBA00034617"/>
    </source>
</evidence>
<dbReference type="EC" id="5.6.2.4" evidence="11"/>
<feature type="region of interest" description="Disordered" evidence="13">
    <location>
        <begin position="757"/>
        <end position="791"/>
    </location>
</feature>
<evidence type="ECO:0000256" key="7">
    <source>
        <dbReference type="ARBA" id="ARBA00023125"/>
    </source>
</evidence>
<dbReference type="Pfam" id="PF00271">
    <property type="entry name" value="Helicase_C"/>
    <property type="match status" value="1"/>
</dbReference>
<evidence type="ECO:0000256" key="3">
    <source>
        <dbReference type="ARBA" id="ARBA00022741"/>
    </source>
</evidence>
<feature type="compositionally biased region" description="Gly residues" evidence="13">
    <location>
        <begin position="1647"/>
        <end position="1656"/>
    </location>
</feature>
<dbReference type="InterPro" id="IPR004589">
    <property type="entry name" value="DNA_helicase_ATP-dep_RecQ"/>
</dbReference>
<feature type="domain" description="Helicase ATP-binding" evidence="14">
    <location>
        <begin position="836"/>
        <end position="1017"/>
    </location>
</feature>
<feature type="compositionally biased region" description="Basic residues" evidence="13">
    <location>
        <begin position="1351"/>
        <end position="1363"/>
    </location>
</feature>
<feature type="region of interest" description="Disordered" evidence="13">
    <location>
        <begin position="1346"/>
        <end position="1460"/>
    </location>
</feature>
<dbReference type="SUPFAM" id="SSF52540">
    <property type="entry name" value="P-loop containing nucleoside triphosphate hydrolases"/>
    <property type="match status" value="1"/>
</dbReference>
<dbReference type="InterPro" id="IPR036388">
    <property type="entry name" value="WH-like_DNA-bd_sf"/>
</dbReference>
<keyword evidence="4" id="KW-0378">Hydrolase</keyword>
<feature type="region of interest" description="Disordered" evidence="13">
    <location>
        <begin position="1606"/>
        <end position="1707"/>
    </location>
</feature>
<dbReference type="PROSITE" id="PS51194">
    <property type="entry name" value="HELICASE_CTER"/>
    <property type="match status" value="1"/>
</dbReference>
<dbReference type="InterPro" id="IPR032284">
    <property type="entry name" value="RecQ_Zn-bd"/>
</dbReference>
<organism evidence="16 17">
    <name type="scientific">Epichloe bromicola</name>
    <dbReference type="NCBI Taxonomy" id="79588"/>
    <lineage>
        <taxon>Eukaryota</taxon>
        <taxon>Fungi</taxon>
        <taxon>Dikarya</taxon>
        <taxon>Ascomycota</taxon>
        <taxon>Pezizomycotina</taxon>
        <taxon>Sordariomycetes</taxon>
        <taxon>Hypocreomycetidae</taxon>
        <taxon>Hypocreales</taxon>
        <taxon>Clavicipitaceae</taxon>
        <taxon>Epichloe</taxon>
    </lineage>
</organism>
<feature type="compositionally biased region" description="Polar residues" evidence="13">
    <location>
        <begin position="111"/>
        <end position="135"/>
    </location>
</feature>
<feature type="compositionally biased region" description="Basic and acidic residues" evidence="13">
    <location>
        <begin position="342"/>
        <end position="352"/>
    </location>
</feature>
<dbReference type="Gene3D" id="3.40.50.300">
    <property type="entry name" value="P-loop containing nucleotide triphosphate hydrolases"/>
    <property type="match status" value="2"/>
</dbReference>
<dbReference type="SMART" id="SM00487">
    <property type="entry name" value="DEXDc"/>
    <property type="match status" value="1"/>
</dbReference>
<dbReference type="Proteomes" id="UP001562357">
    <property type="component" value="Unassembled WGS sequence"/>
</dbReference>
<keyword evidence="5" id="KW-0347">Helicase</keyword>
<dbReference type="EMBL" id="BAAFGZ010000051">
    <property type="protein sequence ID" value="GAB0133651.1"/>
    <property type="molecule type" value="Genomic_DNA"/>
</dbReference>
<name>A0ABQ0CJM5_9HYPO</name>
<dbReference type="PROSITE" id="PS51192">
    <property type="entry name" value="HELICASE_ATP_BIND_1"/>
    <property type="match status" value="1"/>
</dbReference>
<dbReference type="InterPro" id="IPR036390">
    <property type="entry name" value="WH_DNA-bd_sf"/>
</dbReference>
<proteinExistence type="inferred from homology"/>
<feature type="compositionally biased region" description="Low complexity" evidence="13">
    <location>
        <begin position="1671"/>
        <end position="1686"/>
    </location>
</feature>
<reference evidence="17" key="1">
    <citation type="submission" date="2024-06" db="EMBL/GenBank/DDBJ databases">
        <title>Draft Genome Sequences of Epichloe bromicola Strains Isolated from Elymus ciliaris.</title>
        <authorList>
            <consortium name="Epichloe bromicola genome sequencing consortium"/>
            <person name="Miura A."/>
            <person name="Imano S."/>
            <person name="Ashida A."/>
            <person name="Sato I."/>
            <person name="Chiba S."/>
            <person name="Tanaka A."/>
            <person name="Camagna M."/>
            <person name="Takemoto D."/>
        </authorList>
    </citation>
    <scope>NUCLEOTIDE SEQUENCE [LARGE SCALE GENOMIC DNA]</scope>
    <source>
        <strain evidence="17">DP</strain>
    </source>
</reference>
<evidence type="ECO:0000313" key="16">
    <source>
        <dbReference type="EMBL" id="GAB0133651.1"/>
    </source>
</evidence>
<evidence type="ECO:0000256" key="5">
    <source>
        <dbReference type="ARBA" id="ARBA00022806"/>
    </source>
</evidence>
<evidence type="ECO:0000256" key="2">
    <source>
        <dbReference type="ARBA" id="ARBA00005446"/>
    </source>
</evidence>
<evidence type="ECO:0000256" key="12">
    <source>
        <dbReference type="SAM" id="Coils"/>
    </source>
</evidence>
<keyword evidence="3" id="KW-0547">Nucleotide-binding</keyword>
<feature type="region of interest" description="Disordered" evidence="13">
    <location>
        <begin position="23"/>
        <end position="64"/>
    </location>
</feature>
<feature type="compositionally biased region" description="Polar residues" evidence="13">
    <location>
        <begin position="716"/>
        <end position="727"/>
    </location>
</feature>
<dbReference type="SUPFAM" id="SSF46785">
    <property type="entry name" value="Winged helix' DNA-binding domain"/>
    <property type="match status" value="1"/>
</dbReference>
<feature type="coiled-coil region" evidence="12">
    <location>
        <begin position="503"/>
        <end position="530"/>
    </location>
</feature>
<sequence length="1707" mass="188042">MTRNNLADQLSWLLSNIALSKPPVRALPSPGENSFPRNSQSFNSNSGGSQSKSSVTISSKTVADRRAVSPNNVISLTGWGEDIVDTPQVIEADDDNMVRLTSTTKSKRPSLISQPYNPLPTPSGTGETGSKSRHGTYNQHIGQSSQYISMMSCANPLLGLSTPKVKRRHSPLKPVAPCAVLSPVPSLEFPEFNADDLECMDLTNDTTGQNTSTKLSDDVQMWDTESALWSPLPARSSKKRKSNEMSGSNATQEEENFPDVYDVLGTEPPASTPGNRSVTRRAALSSTAKSRRKRNVKETSEDLLGDIPTDPPQDVMVGMSSPSRHVAGRRDHSGMSSTPKTTAERPEPSDSSKKRRTNPYEGILPPTDDQEFLLGSAELNQKDDYIPDSDEEFLTPPSHNTSAILRDPNPNSNVGSASNASKTLLSDIDSSLSRDSPKASTYESIPQNLILPDQIPKVLEYLNNNLQILEARREAIVLEIQRNGADFMKAIHERWPKEKRGEIKTEKERLQMQQKAVQELSDSLESYKKLCEQREDLAQQVALSYADSIDTEDDEARLDELTDVIQERELKLARLVVGAGFDGSHIPMLASPGPSAIKTRANVVLGTQPLGNSMVGMSRNPCNPSSAGGASTQVVHQTQLPGSSQNMARATSHRNQSLMVEEAGAVPDDMFPRQVPATSISSRAHMLADAMTAEDDEDTFSEFDEVELRPSVSVRPRNTPSNISHNNASRRTHHAGDDFSDFSDDDDMLAFAQNYETRQSFEGEPPASRTVFSETSGNAMPPPKSKMPAKHQNAPALPELRIPPELMRHSWSPEVQKMLKDRFRMKGFRHNQLEAINATLAGKDAFVLMPTGGGKSLCYQLPAIVKSGKTRGVTIVVSPLLSLMQDQVYHMKALGIQAVAFNGECSAEYKRQVMSAFEERSPEHFIELLYVTPEMVGKNVAFNNAMQTLYRRGKFARLVIDEAHCVSQWGHDFRPDYKALGQVRRKFPGVPVMALTATATQNVIVDIKHSLEMANCQVFSQSFNRPNLYYEVQPKTSNSNATETIASLIMAKYHSVTGIVYTISRKQAEEVAGTLSGHGITARHYHAGIDPKDKVEVQTSWQKGEIKVVVATIAFGMGIDKPDVRFVVHHGLPHSLEGYYQETGRAGRDGKPSDCILFYGKSDIRVLKKMIAGGDGNDQQKERQMVMLNRVAAFCDNKSDCRRTEVLRYFGEDFMPGQCQKSCDNCQAGLVFEQQDFSTYAIAAIQVVKAQRRLTASQCADILLGKKYPNSEERLSDEQYGIAKGLMKHEVVRVIDKLSAEKAFHELNVVGNYGVAIQYLEIGSTARLFLSGQRKLMLTIQVKEGMGPRVSKPKPKKSTKKKGKEPDMSAVQSTYVSSPVEKRKRKTRVVESDDEDNHLMTTNGYANDGFVVSDDDEMQDENGGEEEEEAFEPLPKHRPAKAPAKRKNAAPGPPIANGKRMEDLPEILQDLVNTFVREACKVEEHIRNNKELRRPLFTVRDFREMAINWTISLDAMSRIPGIDADKVREHGPKLLPVLKRHHDLYQQIMGADEDVVNQDEDQDVVDLISSDVDLDEDLVQLEGATDSHYFQPKPRPEVQAFHTKLQGLSSQQQQGSQSKSKSSSSSSFPRSSGRKFSGGKKWPRKASGGGGGGAGGTRRKGSGAFGARKASGSLTTTTATSRSTTGGHRRDGKLVKKSGGAIGLMPL</sequence>
<dbReference type="NCBIfam" id="TIGR00614">
    <property type="entry name" value="recQ_fam"/>
    <property type="match status" value="1"/>
</dbReference>
<dbReference type="CDD" id="cd17920">
    <property type="entry name" value="DEXHc_RecQ"/>
    <property type="match status" value="1"/>
</dbReference>
<dbReference type="PANTHER" id="PTHR13710">
    <property type="entry name" value="DNA HELICASE RECQ FAMILY MEMBER"/>
    <property type="match status" value="1"/>
</dbReference>
<dbReference type="PROSITE" id="PS00690">
    <property type="entry name" value="DEAH_ATP_HELICASE"/>
    <property type="match status" value="1"/>
</dbReference>
<keyword evidence="7" id="KW-0238">DNA-binding</keyword>
<evidence type="ECO:0000256" key="8">
    <source>
        <dbReference type="ARBA" id="ARBA00023235"/>
    </source>
</evidence>
<feature type="region of interest" description="Disordered" evidence="13">
    <location>
        <begin position="227"/>
        <end position="369"/>
    </location>
</feature>
<feature type="compositionally biased region" description="Low complexity" evidence="13">
    <location>
        <begin position="1606"/>
        <end position="1635"/>
    </location>
</feature>